<reference evidence="6 7" key="1">
    <citation type="submission" date="2022-12" db="EMBL/GenBank/DDBJ databases">
        <title>Sphingomonas abieness sp. nov., an endophytic bacterium isolated from Abies koreana.</title>
        <authorList>
            <person name="Jiang L."/>
            <person name="Lee J."/>
        </authorList>
    </citation>
    <scope>NUCLEOTIDE SEQUENCE [LARGE SCALE GENOMIC DNA]</scope>
    <source>
        <strain evidence="7">PAMB 00755</strain>
    </source>
</reference>
<organism evidence="6 7">
    <name type="scientific">Sphingomonas abietis</name>
    <dbReference type="NCBI Taxonomy" id="3012344"/>
    <lineage>
        <taxon>Bacteria</taxon>
        <taxon>Pseudomonadati</taxon>
        <taxon>Pseudomonadota</taxon>
        <taxon>Alphaproteobacteria</taxon>
        <taxon>Sphingomonadales</taxon>
        <taxon>Sphingomonadaceae</taxon>
        <taxon>Sphingomonas</taxon>
    </lineage>
</organism>
<dbReference type="PANTHER" id="PTHR47506">
    <property type="entry name" value="TRANSCRIPTIONAL REGULATORY PROTEIN"/>
    <property type="match status" value="1"/>
</dbReference>
<dbReference type="RefSeq" id="WP_270078344.1">
    <property type="nucleotide sequence ID" value="NZ_CP115174.1"/>
</dbReference>
<feature type="DNA-binding region" description="H-T-H motif" evidence="4">
    <location>
        <begin position="37"/>
        <end position="56"/>
    </location>
</feature>
<name>A0ABY7NSU0_9SPHN</name>
<dbReference type="InterPro" id="IPR001647">
    <property type="entry name" value="HTH_TetR"/>
</dbReference>
<evidence type="ECO:0000259" key="5">
    <source>
        <dbReference type="PROSITE" id="PS50977"/>
    </source>
</evidence>
<dbReference type="Gene3D" id="1.10.10.60">
    <property type="entry name" value="Homeodomain-like"/>
    <property type="match status" value="1"/>
</dbReference>
<evidence type="ECO:0000313" key="7">
    <source>
        <dbReference type="Proteomes" id="UP001210865"/>
    </source>
</evidence>
<gene>
    <name evidence="6" type="ORF">PBT88_06215</name>
</gene>
<keyword evidence="7" id="KW-1185">Reference proteome</keyword>
<evidence type="ECO:0000256" key="4">
    <source>
        <dbReference type="PROSITE-ProRule" id="PRU00335"/>
    </source>
</evidence>
<sequence length="197" mass="20949">MHDQNRRSRGRPRIFDPEKAVVAGQRLFHAHGYEQVGLAALTAAIGVNPPSFYAAFGSKAQFFGRVLDRYAAAALALEDILRPGRRPVEALADLLQRAASSYAADPDARGCLVLEALRGDPADEHVRLARLTAERRREQLHAFIAASHPAVASAATDFVASTMSGLSASAREGMEAERLLAVARLAAGVLPSLLAAG</sequence>
<protein>
    <submittedName>
        <fullName evidence="6">TetR/AcrR family transcriptional regulator</fullName>
    </submittedName>
</protein>
<keyword evidence="2 4" id="KW-0238">DNA-binding</keyword>
<proteinExistence type="predicted"/>
<dbReference type="InterPro" id="IPR009057">
    <property type="entry name" value="Homeodomain-like_sf"/>
</dbReference>
<feature type="domain" description="HTH tetR-type" evidence="5">
    <location>
        <begin position="14"/>
        <end position="74"/>
    </location>
</feature>
<dbReference type="Proteomes" id="UP001210865">
    <property type="component" value="Chromosome"/>
</dbReference>
<evidence type="ECO:0000256" key="3">
    <source>
        <dbReference type="ARBA" id="ARBA00023163"/>
    </source>
</evidence>
<dbReference type="InterPro" id="IPR036271">
    <property type="entry name" value="Tet_transcr_reg_TetR-rel_C_sf"/>
</dbReference>
<dbReference type="PANTHER" id="PTHR47506:SF1">
    <property type="entry name" value="HTH-TYPE TRANSCRIPTIONAL REGULATOR YJDC"/>
    <property type="match status" value="1"/>
</dbReference>
<keyword evidence="3" id="KW-0804">Transcription</keyword>
<dbReference type="SUPFAM" id="SSF46689">
    <property type="entry name" value="Homeodomain-like"/>
    <property type="match status" value="1"/>
</dbReference>
<dbReference type="Pfam" id="PF00440">
    <property type="entry name" value="TetR_N"/>
    <property type="match status" value="1"/>
</dbReference>
<accession>A0ABY7NSU0</accession>
<keyword evidence="1" id="KW-0805">Transcription regulation</keyword>
<dbReference type="EMBL" id="CP115174">
    <property type="protein sequence ID" value="WBO23713.1"/>
    <property type="molecule type" value="Genomic_DNA"/>
</dbReference>
<evidence type="ECO:0000313" key="6">
    <source>
        <dbReference type="EMBL" id="WBO23713.1"/>
    </source>
</evidence>
<evidence type="ECO:0000256" key="1">
    <source>
        <dbReference type="ARBA" id="ARBA00023015"/>
    </source>
</evidence>
<evidence type="ECO:0000256" key="2">
    <source>
        <dbReference type="ARBA" id="ARBA00023125"/>
    </source>
</evidence>
<dbReference type="PROSITE" id="PS50977">
    <property type="entry name" value="HTH_TETR_2"/>
    <property type="match status" value="1"/>
</dbReference>
<dbReference type="Gene3D" id="1.10.357.10">
    <property type="entry name" value="Tetracycline Repressor, domain 2"/>
    <property type="match status" value="1"/>
</dbReference>
<dbReference type="SUPFAM" id="SSF48498">
    <property type="entry name" value="Tetracyclin repressor-like, C-terminal domain"/>
    <property type="match status" value="1"/>
</dbReference>